<feature type="repeat" description="PPR" evidence="2">
    <location>
        <begin position="244"/>
        <end position="278"/>
    </location>
</feature>
<gene>
    <name evidence="3" type="ORF">BVC80_441g89</name>
</gene>
<dbReference type="InParanoid" id="A0A200Q4D8"/>
<sequence length="908" mass="102268">MRPNGPRRIFFSCKNNKNNTSLVLIRPLTTSSSFSLIDQSPSPSPPPPPNPSPFSLAENLINRGLISAAQGVVDRIVQHSPSISDFISTVNFATSRGLDINSAAYSELLRVLCTEERRFPEAFDLFNRMGVAGIFPVDFCCYVLLIDGLCFRGELDNALFVFEKMIQSGTCRPTVYLYKSLVCNLCKKCRIVEADSLCRVMELDRLTPSRVMYTSLISGYCKQEDIERAKGVYERMLKMGCKPDVCTYTILISAFYKQNRADEVDNLFDKMLADGVSPDHVMYKSLKKYPEGQGLCLTIMILQVADKNGCHIDALSIFSFVTSRSNKTVEEDVELWFRKILVSNKMCLSYDDFSTLISALCVGGKTNLARDFLDKMRAIGFQPSHSTYNSMITCLCHDGSFEDAKKFIGLMEEEHGMLPNLATYLIMVNEHCKRGNLNLAIEVLEEMNEKGLKPSVAIYDSIIGALCNDERLVETGYNMFERMLKAGVVADEVVYTTLINGYSKNGKPIRACCLFDEMIKSGIKPSFHAYAALINGLIKQNLTKKGCDYLQRMLEDGFVPDTVLYTILINQFCRNGDVSFAMDLFNLMVINKIGVNSITYRSLISGVCRNVLRINHSGGRKSEKAKSKIFHLLHQITLKPINSNQGVHWDTSEKKIHYALKLMQDMKENGLMPDLHVHNAIINGYCRAGRMRDAYEHRKLMLADGLRSNQVTYTTLIEGYIRSGEIDCAIALFNTMDSNGCVPDKVTYNTLMKGLCSTARIIDALSLSQTMIKRGLYPSKVSYERLLKSLCDICLSGGLAFKGCVPCRCNYRLQSLCDICSSSLAFKVCEEMLLHGYVLCNSNYNRLLYILCGHNKLWESHKLIDMMLKRGKSPDEVIKSHVVEACYKQREFDLAIMLKKNILVYEDG</sequence>
<dbReference type="PROSITE" id="PS51375">
    <property type="entry name" value="PPR"/>
    <property type="match status" value="14"/>
</dbReference>
<dbReference type="FunCoup" id="A0A200Q4D8">
    <property type="interactions" value="385"/>
</dbReference>
<organism evidence="3 4">
    <name type="scientific">Macleaya cordata</name>
    <name type="common">Five-seeded plume-poppy</name>
    <name type="synonym">Bocconia cordata</name>
    <dbReference type="NCBI Taxonomy" id="56857"/>
    <lineage>
        <taxon>Eukaryota</taxon>
        <taxon>Viridiplantae</taxon>
        <taxon>Streptophyta</taxon>
        <taxon>Embryophyta</taxon>
        <taxon>Tracheophyta</taxon>
        <taxon>Spermatophyta</taxon>
        <taxon>Magnoliopsida</taxon>
        <taxon>Ranunculales</taxon>
        <taxon>Papaveraceae</taxon>
        <taxon>Papaveroideae</taxon>
        <taxon>Macleaya</taxon>
    </lineage>
</organism>
<dbReference type="GO" id="GO:0003729">
    <property type="term" value="F:mRNA binding"/>
    <property type="evidence" value="ECO:0007669"/>
    <property type="project" value="TreeGrafter"/>
</dbReference>
<evidence type="ECO:0000256" key="2">
    <source>
        <dbReference type="PROSITE-ProRule" id="PRU00708"/>
    </source>
</evidence>
<feature type="repeat" description="PPR" evidence="2">
    <location>
        <begin position="526"/>
        <end position="560"/>
    </location>
</feature>
<dbReference type="PANTHER" id="PTHR47934:SF8">
    <property type="entry name" value="PENTACOTRIPEPTIDE-REPEAT REGION OF PRORP DOMAIN-CONTAINING PROTEIN"/>
    <property type="match status" value="1"/>
</dbReference>
<keyword evidence="4" id="KW-1185">Reference proteome</keyword>
<feature type="repeat" description="PPR" evidence="2">
    <location>
        <begin position="420"/>
        <end position="454"/>
    </location>
</feature>
<proteinExistence type="predicted"/>
<dbReference type="Proteomes" id="UP000195402">
    <property type="component" value="Unassembled WGS sequence"/>
</dbReference>
<feature type="repeat" description="PPR" evidence="2">
    <location>
        <begin position="744"/>
        <end position="778"/>
    </location>
</feature>
<dbReference type="Pfam" id="PF13041">
    <property type="entry name" value="PPR_2"/>
    <property type="match status" value="6"/>
</dbReference>
<dbReference type="InterPro" id="IPR002885">
    <property type="entry name" value="PPR_rpt"/>
</dbReference>
<protein>
    <submittedName>
        <fullName evidence="3">Pentatricopeptide repeat</fullName>
    </submittedName>
</protein>
<dbReference type="InterPro" id="IPR051114">
    <property type="entry name" value="Mito_RNA_Proc_CCM1"/>
</dbReference>
<feature type="repeat" description="PPR" evidence="2">
    <location>
        <begin position="674"/>
        <end position="708"/>
    </location>
</feature>
<dbReference type="GO" id="GO:0005739">
    <property type="term" value="C:mitochondrion"/>
    <property type="evidence" value="ECO:0007669"/>
    <property type="project" value="TreeGrafter"/>
</dbReference>
<feature type="repeat" description="PPR" evidence="2">
    <location>
        <begin position="101"/>
        <end position="136"/>
    </location>
</feature>
<evidence type="ECO:0000256" key="1">
    <source>
        <dbReference type="ARBA" id="ARBA00022737"/>
    </source>
</evidence>
<name>A0A200Q4D8_MACCD</name>
<evidence type="ECO:0000313" key="3">
    <source>
        <dbReference type="EMBL" id="OVA05339.1"/>
    </source>
</evidence>
<evidence type="ECO:0000313" key="4">
    <source>
        <dbReference type="Proteomes" id="UP000195402"/>
    </source>
</evidence>
<dbReference type="OMA" id="DAYAYTT"/>
<dbReference type="InterPro" id="IPR011990">
    <property type="entry name" value="TPR-like_helical_dom_sf"/>
</dbReference>
<dbReference type="Pfam" id="PF12854">
    <property type="entry name" value="PPR_1"/>
    <property type="match status" value="1"/>
</dbReference>
<accession>A0A200Q4D8</accession>
<dbReference type="NCBIfam" id="TIGR00756">
    <property type="entry name" value="PPR"/>
    <property type="match status" value="11"/>
</dbReference>
<feature type="repeat" description="PPR" evidence="2">
    <location>
        <begin position="138"/>
        <end position="172"/>
    </location>
</feature>
<feature type="repeat" description="PPR" evidence="2">
    <location>
        <begin position="384"/>
        <end position="419"/>
    </location>
</feature>
<dbReference type="EMBL" id="MVGT01003118">
    <property type="protein sequence ID" value="OVA05339.1"/>
    <property type="molecule type" value="Genomic_DNA"/>
</dbReference>
<feature type="repeat" description="PPR" evidence="2">
    <location>
        <begin position="349"/>
        <end position="383"/>
    </location>
</feature>
<dbReference type="GO" id="GO:0007005">
    <property type="term" value="P:mitochondrion organization"/>
    <property type="evidence" value="ECO:0007669"/>
    <property type="project" value="TreeGrafter"/>
</dbReference>
<dbReference type="Pfam" id="PF01535">
    <property type="entry name" value="PPR"/>
    <property type="match status" value="1"/>
</dbReference>
<reference evidence="3 4" key="1">
    <citation type="journal article" date="2017" name="Mol. Plant">
        <title>The Genome of Medicinal Plant Macleaya cordata Provides New Insights into Benzylisoquinoline Alkaloids Metabolism.</title>
        <authorList>
            <person name="Liu X."/>
            <person name="Liu Y."/>
            <person name="Huang P."/>
            <person name="Ma Y."/>
            <person name="Qing Z."/>
            <person name="Tang Q."/>
            <person name="Cao H."/>
            <person name="Cheng P."/>
            <person name="Zheng Y."/>
            <person name="Yuan Z."/>
            <person name="Zhou Y."/>
            <person name="Liu J."/>
            <person name="Tang Z."/>
            <person name="Zhuo Y."/>
            <person name="Zhang Y."/>
            <person name="Yu L."/>
            <person name="Huang J."/>
            <person name="Yang P."/>
            <person name="Peng Q."/>
            <person name="Zhang J."/>
            <person name="Jiang W."/>
            <person name="Zhang Z."/>
            <person name="Lin K."/>
            <person name="Ro D.K."/>
            <person name="Chen X."/>
            <person name="Xiong X."/>
            <person name="Shang Y."/>
            <person name="Huang S."/>
            <person name="Zeng J."/>
        </authorList>
    </citation>
    <scope>NUCLEOTIDE SEQUENCE [LARGE SCALE GENOMIC DNA]</scope>
    <source>
        <strain evidence="4">cv. BLH2017</strain>
        <tissue evidence="3">Root</tissue>
    </source>
</reference>
<dbReference type="Gene3D" id="1.25.40.10">
    <property type="entry name" value="Tetratricopeptide repeat domain"/>
    <property type="match status" value="6"/>
</dbReference>
<dbReference type="PANTHER" id="PTHR47934">
    <property type="entry name" value="PENTATRICOPEPTIDE REPEAT-CONTAINING PROTEIN PET309, MITOCHONDRIAL"/>
    <property type="match status" value="1"/>
</dbReference>
<dbReference type="AlphaFoldDB" id="A0A200Q4D8"/>
<feature type="repeat" description="PPR" evidence="2">
    <location>
        <begin position="209"/>
        <end position="243"/>
    </location>
</feature>
<dbReference type="OrthoDB" id="185373at2759"/>
<feature type="repeat" description="PPR" evidence="2">
    <location>
        <begin position="561"/>
        <end position="595"/>
    </location>
</feature>
<keyword evidence="1" id="KW-0677">Repeat</keyword>
<feature type="repeat" description="PPR" evidence="2">
    <location>
        <begin position="709"/>
        <end position="743"/>
    </location>
</feature>
<feature type="repeat" description="PPR" evidence="2">
    <location>
        <begin position="455"/>
        <end position="490"/>
    </location>
</feature>
<feature type="repeat" description="PPR" evidence="2">
    <location>
        <begin position="491"/>
        <end position="525"/>
    </location>
</feature>
<comment type="caution">
    <text evidence="3">The sequence shown here is derived from an EMBL/GenBank/DDBJ whole genome shotgun (WGS) entry which is preliminary data.</text>
</comment>
<dbReference type="GO" id="GO:0006396">
    <property type="term" value="P:RNA processing"/>
    <property type="evidence" value="ECO:0007669"/>
    <property type="project" value="TreeGrafter"/>
</dbReference>